<accession>A0A564XUN9</accession>
<reference evidence="1 2" key="1">
    <citation type="submission" date="2019-07" db="EMBL/GenBank/DDBJ databases">
        <authorList>
            <person name="Jastrzebski P J."/>
            <person name="Paukszto L."/>
            <person name="Jastrzebski P J."/>
        </authorList>
    </citation>
    <scope>NUCLEOTIDE SEQUENCE [LARGE SCALE GENOMIC DNA]</scope>
    <source>
        <strain evidence="1 2">WMS-il1</strain>
    </source>
</reference>
<dbReference type="EMBL" id="CABIJS010000004">
    <property type="protein sequence ID" value="VUZ38680.1"/>
    <property type="molecule type" value="Genomic_DNA"/>
</dbReference>
<sequence>MCRLEGCKEGCYAFASPRASKLSTRLSLLNILVSKTPFQLNQSSFCVLSDRHL</sequence>
<evidence type="ECO:0000313" key="1">
    <source>
        <dbReference type="EMBL" id="VUZ38680.1"/>
    </source>
</evidence>
<organism evidence="1 2">
    <name type="scientific">Hymenolepis diminuta</name>
    <name type="common">Rat tapeworm</name>
    <dbReference type="NCBI Taxonomy" id="6216"/>
    <lineage>
        <taxon>Eukaryota</taxon>
        <taxon>Metazoa</taxon>
        <taxon>Spiralia</taxon>
        <taxon>Lophotrochozoa</taxon>
        <taxon>Platyhelminthes</taxon>
        <taxon>Cestoda</taxon>
        <taxon>Eucestoda</taxon>
        <taxon>Cyclophyllidea</taxon>
        <taxon>Hymenolepididae</taxon>
        <taxon>Hymenolepis</taxon>
    </lineage>
</organism>
<protein>
    <submittedName>
        <fullName evidence="1">Uncharacterized protein</fullName>
    </submittedName>
</protein>
<gene>
    <name evidence="1" type="ORF">WMSIL1_LOCUS92</name>
</gene>
<dbReference type="AlphaFoldDB" id="A0A564XUN9"/>
<proteinExistence type="predicted"/>
<evidence type="ECO:0000313" key="2">
    <source>
        <dbReference type="Proteomes" id="UP000321570"/>
    </source>
</evidence>
<keyword evidence="2" id="KW-1185">Reference proteome</keyword>
<dbReference type="Proteomes" id="UP000321570">
    <property type="component" value="Unassembled WGS sequence"/>
</dbReference>
<name>A0A564XUN9_HYMDI</name>